<proteinExistence type="predicted"/>
<keyword evidence="2" id="KW-0813">Transport</keyword>
<evidence type="ECO:0000256" key="6">
    <source>
        <dbReference type="SAM" id="MobiDB-lite"/>
    </source>
</evidence>
<feature type="transmembrane region" description="Helical" evidence="7">
    <location>
        <begin position="196"/>
        <end position="216"/>
    </location>
</feature>
<dbReference type="Gene3D" id="1.20.1250.20">
    <property type="entry name" value="MFS general substrate transporter like domains"/>
    <property type="match status" value="2"/>
</dbReference>
<name>A0ABR3U2N1_9PEZI</name>
<feature type="transmembrane region" description="Helical" evidence="7">
    <location>
        <begin position="134"/>
        <end position="152"/>
    </location>
</feature>
<dbReference type="SUPFAM" id="SSF103473">
    <property type="entry name" value="MFS general substrate transporter"/>
    <property type="match status" value="1"/>
</dbReference>
<evidence type="ECO:0000256" key="3">
    <source>
        <dbReference type="ARBA" id="ARBA00022692"/>
    </source>
</evidence>
<feature type="transmembrane region" description="Helical" evidence="7">
    <location>
        <begin position="478"/>
        <end position="504"/>
    </location>
</feature>
<protein>
    <recommendedName>
        <fullName evidence="8">Major facilitator superfamily (MFS) profile domain-containing protein</fullName>
    </recommendedName>
</protein>
<feature type="transmembrane region" description="Helical" evidence="7">
    <location>
        <begin position="164"/>
        <end position="184"/>
    </location>
</feature>
<evidence type="ECO:0000256" key="1">
    <source>
        <dbReference type="ARBA" id="ARBA00004141"/>
    </source>
</evidence>
<organism evidence="9 10">
    <name type="scientific">Diplodia intermedia</name>
    <dbReference type="NCBI Taxonomy" id="856260"/>
    <lineage>
        <taxon>Eukaryota</taxon>
        <taxon>Fungi</taxon>
        <taxon>Dikarya</taxon>
        <taxon>Ascomycota</taxon>
        <taxon>Pezizomycotina</taxon>
        <taxon>Dothideomycetes</taxon>
        <taxon>Dothideomycetes incertae sedis</taxon>
        <taxon>Botryosphaeriales</taxon>
        <taxon>Botryosphaeriaceae</taxon>
        <taxon>Diplodia</taxon>
    </lineage>
</organism>
<keyword evidence="3 7" id="KW-0812">Transmembrane</keyword>
<dbReference type="InterPro" id="IPR020846">
    <property type="entry name" value="MFS_dom"/>
</dbReference>
<dbReference type="InterPro" id="IPR011701">
    <property type="entry name" value="MFS"/>
</dbReference>
<evidence type="ECO:0000313" key="10">
    <source>
        <dbReference type="Proteomes" id="UP001521184"/>
    </source>
</evidence>
<evidence type="ECO:0000313" key="9">
    <source>
        <dbReference type="EMBL" id="KAL1650333.1"/>
    </source>
</evidence>
<comment type="subcellular location">
    <subcellularLocation>
        <location evidence="1">Membrane</location>
        <topology evidence="1">Multi-pass membrane protein</topology>
    </subcellularLocation>
</comment>
<comment type="caution">
    <text evidence="9">The sequence shown here is derived from an EMBL/GenBank/DDBJ whole genome shotgun (WGS) entry which is preliminary data.</text>
</comment>
<keyword evidence="10" id="KW-1185">Reference proteome</keyword>
<evidence type="ECO:0000256" key="2">
    <source>
        <dbReference type="ARBA" id="ARBA00022448"/>
    </source>
</evidence>
<keyword evidence="5 7" id="KW-0472">Membrane</keyword>
<gene>
    <name evidence="9" type="ORF">SLS58_001150</name>
</gene>
<evidence type="ECO:0000256" key="7">
    <source>
        <dbReference type="SAM" id="Phobius"/>
    </source>
</evidence>
<dbReference type="PANTHER" id="PTHR43791">
    <property type="entry name" value="PERMEASE-RELATED"/>
    <property type="match status" value="1"/>
</dbReference>
<dbReference type="PANTHER" id="PTHR43791:SF12">
    <property type="entry name" value="MAJOR FACILITATOR SUPERFAMILY (MFS) PROFILE DOMAIN-CONTAINING PROTEIN"/>
    <property type="match status" value="1"/>
</dbReference>
<feature type="region of interest" description="Disordered" evidence="6">
    <location>
        <begin position="1"/>
        <end position="37"/>
    </location>
</feature>
<dbReference type="PROSITE" id="PS50850">
    <property type="entry name" value="MFS"/>
    <property type="match status" value="1"/>
</dbReference>
<dbReference type="EMBL" id="JAKEKT020000004">
    <property type="protein sequence ID" value="KAL1650333.1"/>
    <property type="molecule type" value="Genomic_DNA"/>
</dbReference>
<feature type="transmembrane region" description="Helical" evidence="7">
    <location>
        <begin position="450"/>
        <end position="472"/>
    </location>
</feature>
<feature type="transmembrane region" description="Helical" evidence="7">
    <location>
        <begin position="228"/>
        <end position="250"/>
    </location>
</feature>
<reference evidence="9 10" key="1">
    <citation type="journal article" date="2023" name="Plant Dis.">
        <title>First Report of Diplodia intermedia Causing Canker and Dieback Diseases on Apple Trees in Canada.</title>
        <authorList>
            <person name="Ellouze W."/>
            <person name="Ilyukhin E."/>
            <person name="Sulman M."/>
            <person name="Ali S."/>
        </authorList>
    </citation>
    <scope>NUCLEOTIDE SEQUENCE [LARGE SCALE GENOMIC DNA]</scope>
    <source>
        <strain evidence="9 10">M45-28</strain>
    </source>
</reference>
<evidence type="ECO:0000259" key="8">
    <source>
        <dbReference type="PROSITE" id="PS50850"/>
    </source>
</evidence>
<feature type="domain" description="Major facilitator superfamily (MFS) profile" evidence="8">
    <location>
        <begin position="68"/>
        <end position="524"/>
    </location>
</feature>
<accession>A0ABR3U2N1</accession>
<evidence type="ECO:0000256" key="4">
    <source>
        <dbReference type="ARBA" id="ARBA00022989"/>
    </source>
</evidence>
<dbReference type="Pfam" id="PF07690">
    <property type="entry name" value="MFS_1"/>
    <property type="match status" value="1"/>
</dbReference>
<keyword evidence="4 7" id="KW-1133">Transmembrane helix</keyword>
<evidence type="ECO:0000256" key="5">
    <source>
        <dbReference type="ARBA" id="ARBA00023136"/>
    </source>
</evidence>
<dbReference type="Proteomes" id="UP001521184">
    <property type="component" value="Unassembled WGS sequence"/>
</dbReference>
<dbReference type="InterPro" id="IPR036259">
    <property type="entry name" value="MFS_trans_sf"/>
</dbReference>
<sequence>MSDPIMEKKQADHTEHVDDFDEEKLKTQGTGKHDYSGAAKKTDPVEIALVRKLDRWIMASFRLWLNWREPMLWSMYWLNYLDRNAIALARLNNLEEDLGLTGTQYQTCVSILFVGYLLGQVPSNMFLTRTRPSWYMGSCMMLWAVVSALTALSKDFKGLLLTRFFLGVTEAPYYPGALYMLSIFYTRKEIATRISILYTGNILATAFAGLIAAGIFHGMDDLGGISGWRWLFILQGIATFVIAVVGCFILPDFPHNTKWLTPDERLLATARIERDTVGLKGKGSPWDGFMQAAKDPKVWLFAFMQHQHLAANGFKNFVSTPTPPEKLAGTHARFGTLTAPRLPTKQFPTVVETLGFNTTITLVLTCPPYVIAGAISVLVSWSSGHFNERTWHITASKLVAITGFALGAATMNMGARYFAMVVFATGTYGVNSIVLGWVGSTCGQTPEKKAVALSIVNTVANISFIWTPYLWYEEDAPRYAVAMGSSAGFSFLCFACAWIMKFVLKRKNKKMRQSQDETMLFYAY</sequence>
<feature type="transmembrane region" description="Helical" evidence="7">
    <location>
        <begin position="417"/>
        <end position="438"/>
    </location>
</feature>